<keyword evidence="1 2" id="KW-0238">DNA-binding</keyword>
<feature type="coiled-coil region" evidence="3">
    <location>
        <begin position="64"/>
        <end position="91"/>
    </location>
</feature>
<evidence type="ECO:0000256" key="2">
    <source>
        <dbReference type="PROSITE-ProRule" id="PRU00335"/>
    </source>
</evidence>
<dbReference type="Proteomes" id="UP000266206">
    <property type="component" value="Unassembled WGS sequence"/>
</dbReference>
<dbReference type="AlphaFoldDB" id="A0A3A1YX44"/>
<gene>
    <name evidence="5" type="ORF">CJP73_05360</name>
</gene>
<dbReference type="InterPro" id="IPR009057">
    <property type="entry name" value="Homeodomain-like_sf"/>
</dbReference>
<dbReference type="RefSeq" id="WP_119515716.1">
    <property type="nucleotide sequence ID" value="NZ_NQYH01000003.1"/>
</dbReference>
<evidence type="ECO:0000259" key="4">
    <source>
        <dbReference type="PROSITE" id="PS50977"/>
    </source>
</evidence>
<sequence>MVQVKKPEMKQAILDAAYKCFMEYGYSSTKIPQIAKLAGSSPANIYVYFPSKLEILFTLYEGWLDERMAKLERALNRLNTNEQKIQRILTTMWRDLPAADKGFSNNLIQALSTATSNEGYSPALRLSVENRLCQMLNNSLSNLAPERIRAIATLLLMAFDGHAINFYLTKKKITSTADIDFFSKLILSYAEPQN</sequence>
<dbReference type="InterPro" id="IPR050624">
    <property type="entry name" value="HTH-type_Tx_Regulator"/>
</dbReference>
<dbReference type="GO" id="GO:0003677">
    <property type="term" value="F:DNA binding"/>
    <property type="evidence" value="ECO:0007669"/>
    <property type="project" value="UniProtKB-UniRule"/>
</dbReference>
<name>A0A3A1YX44_9BURK</name>
<protein>
    <recommendedName>
        <fullName evidence="4">HTH tetR-type domain-containing protein</fullName>
    </recommendedName>
</protein>
<proteinExistence type="predicted"/>
<dbReference type="InterPro" id="IPR001647">
    <property type="entry name" value="HTH_TetR"/>
</dbReference>
<dbReference type="PRINTS" id="PR00455">
    <property type="entry name" value="HTHTETR"/>
</dbReference>
<dbReference type="SUPFAM" id="SSF46689">
    <property type="entry name" value="Homeodomain-like"/>
    <property type="match status" value="1"/>
</dbReference>
<accession>A0A3A1YX44</accession>
<dbReference type="Gene3D" id="1.10.357.10">
    <property type="entry name" value="Tetracycline Repressor, domain 2"/>
    <property type="match status" value="1"/>
</dbReference>
<evidence type="ECO:0000313" key="6">
    <source>
        <dbReference type="Proteomes" id="UP000266206"/>
    </source>
</evidence>
<evidence type="ECO:0000256" key="3">
    <source>
        <dbReference type="SAM" id="Coils"/>
    </source>
</evidence>
<dbReference type="PANTHER" id="PTHR43479:SF11">
    <property type="entry name" value="ACREF_ENVCD OPERON REPRESSOR-RELATED"/>
    <property type="match status" value="1"/>
</dbReference>
<organism evidence="5 6">
    <name type="scientific">Neopusillimonas maritima</name>
    <dbReference type="NCBI Taxonomy" id="2026239"/>
    <lineage>
        <taxon>Bacteria</taxon>
        <taxon>Pseudomonadati</taxon>
        <taxon>Pseudomonadota</taxon>
        <taxon>Betaproteobacteria</taxon>
        <taxon>Burkholderiales</taxon>
        <taxon>Alcaligenaceae</taxon>
        <taxon>Neopusillimonas</taxon>
    </lineage>
</organism>
<dbReference type="PROSITE" id="PS50977">
    <property type="entry name" value="HTH_TETR_2"/>
    <property type="match status" value="1"/>
</dbReference>
<keyword evidence="3" id="KW-0175">Coiled coil</keyword>
<feature type="domain" description="HTH tetR-type" evidence="4">
    <location>
        <begin position="7"/>
        <end position="67"/>
    </location>
</feature>
<comment type="caution">
    <text evidence="5">The sequence shown here is derived from an EMBL/GenBank/DDBJ whole genome shotgun (WGS) entry which is preliminary data.</text>
</comment>
<dbReference type="PANTHER" id="PTHR43479">
    <property type="entry name" value="ACREF/ENVCD OPERON REPRESSOR-RELATED"/>
    <property type="match status" value="1"/>
</dbReference>
<reference evidence="5 6" key="1">
    <citation type="submission" date="2017-08" db="EMBL/GenBank/DDBJ databases">
        <title>Pusillimonas indicus sp. nov., a member of the family Alcaligenaceae isolated from surface seawater.</title>
        <authorList>
            <person name="Li J."/>
        </authorList>
    </citation>
    <scope>NUCLEOTIDE SEQUENCE [LARGE SCALE GENOMIC DNA]</scope>
    <source>
        <strain evidence="5 6">L52-1-41</strain>
    </source>
</reference>
<dbReference type="EMBL" id="NQYH01000003">
    <property type="protein sequence ID" value="RIY41410.1"/>
    <property type="molecule type" value="Genomic_DNA"/>
</dbReference>
<dbReference type="OrthoDB" id="8688418at2"/>
<evidence type="ECO:0000313" key="5">
    <source>
        <dbReference type="EMBL" id="RIY41410.1"/>
    </source>
</evidence>
<feature type="DNA-binding region" description="H-T-H motif" evidence="2">
    <location>
        <begin position="30"/>
        <end position="49"/>
    </location>
</feature>
<evidence type="ECO:0000256" key="1">
    <source>
        <dbReference type="ARBA" id="ARBA00023125"/>
    </source>
</evidence>
<dbReference type="Pfam" id="PF00440">
    <property type="entry name" value="TetR_N"/>
    <property type="match status" value="1"/>
</dbReference>